<evidence type="ECO:0000313" key="2">
    <source>
        <dbReference type="EMBL" id="TFY53407.1"/>
    </source>
</evidence>
<accession>A0A4Y9XVL9</accession>
<reference evidence="2 3" key="1">
    <citation type="submission" date="2019-01" db="EMBL/GenBank/DDBJ databases">
        <title>Genome sequencing of the rare red list fungi Fomitopsis rosea.</title>
        <authorList>
            <person name="Buettner E."/>
            <person name="Kellner H."/>
        </authorList>
    </citation>
    <scope>NUCLEOTIDE SEQUENCE [LARGE SCALE GENOMIC DNA]</scope>
    <source>
        <strain evidence="2 3">DSM 105464</strain>
    </source>
</reference>
<feature type="compositionally biased region" description="Acidic residues" evidence="1">
    <location>
        <begin position="251"/>
        <end position="267"/>
    </location>
</feature>
<feature type="compositionally biased region" description="Polar residues" evidence="1">
    <location>
        <begin position="222"/>
        <end position="246"/>
    </location>
</feature>
<gene>
    <name evidence="2" type="ORF">EVJ58_g9469</name>
</gene>
<dbReference type="AlphaFoldDB" id="A0A4Y9XVL9"/>
<evidence type="ECO:0000256" key="1">
    <source>
        <dbReference type="SAM" id="MobiDB-lite"/>
    </source>
</evidence>
<evidence type="ECO:0000313" key="3">
    <source>
        <dbReference type="Proteomes" id="UP000298390"/>
    </source>
</evidence>
<comment type="caution">
    <text evidence="2">The sequence shown here is derived from an EMBL/GenBank/DDBJ whole genome shotgun (WGS) entry which is preliminary data.</text>
</comment>
<feature type="region of interest" description="Disordered" evidence="1">
    <location>
        <begin position="222"/>
        <end position="267"/>
    </location>
</feature>
<dbReference type="EMBL" id="SEKV01000827">
    <property type="protein sequence ID" value="TFY53407.1"/>
    <property type="molecule type" value="Genomic_DNA"/>
</dbReference>
<proteinExistence type="predicted"/>
<protein>
    <submittedName>
        <fullName evidence="2">Uncharacterized protein</fullName>
    </submittedName>
</protein>
<sequence>MVPKLPHIQGALVAFFTGALDTWRRFTSEFADGSLIASLTPEQCARAAVRATNDHNESSLGALRVRKRRAPNKSELTYNAETMFSANNTATFVRKHLSSTTANMRYIRQLGRKLDRASLGKKKRNMLMLAKRARVRRHREKRDLREAARAKKNTVIDGVTPILDANYWRTVDKRTITVDKHIKPQLYWHQRANPGAKVKVTGKKDHLIEALVSAIEYHNEHNSVNNDTYTPSSQPLDVHTSSSSAATVLDDTMDTDSEYEEEELFQS</sequence>
<organism evidence="2 3">
    <name type="scientific">Rhodofomes roseus</name>
    <dbReference type="NCBI Taxonomy" id="34475"/>
    <lineage>
        <taxon>Eukaryota</taxon>
        <taxon>Fungi</taxon>
        <taxon>Dikarya</taxon>
        <taxon>Basidiomycota</taxon>
        <taxon>Agaricomycotina</taxon>
        <taxon>Agaricomycetes</taxon>
        <taxon>Polyporales</taxon>
        <taxon>Rhodofomes</taxon>
    </lineage>
</organism>
<dbReference type="Proteomes" id="UP000298390">
    <property type="component" value="Unassembled WGS sequence"/>
</dbReference>
<dbReference type="STRING" id="34475.A0A4Y9XVL9"/>
<name>A0A4Y9XVL9_9APHY</name>